<sequence length="100" mass="11650">MTVTEYEKWFTELAKYALAFVVNEADKCKRFEEGLRTEIRALITISMDWSDFSKLVEVVMSVEKCMVEDKKNNFFKKDPCSQSFSSIRSGEDVMRSGVKR</sequence>
<accession>A0A5A7V3F2</accession>
<dbReference type="Proteomes" id="UP000321947">
    <property type="component" value="Unassembled WGS sequence"/>
</dbReference>
<dbReference type="EMBL" id="SSTE01004182">
    <property type="protein sequence ID" value="KAA0062762.1"/>
    <property type="molecule type" value="Genomic_DNA"/>
</dbReference>
<evidence type="ECO:0000313" key="2">
    <source>
        <dbReference type="EMBL" id="TYK08836.1"/>
    </source>
</evidence>
<comment type="caution">
    <text evidence="1">The sequence shown here is derived from an EMBL/GenBank/DDBJ whole genome shotgun (WGS) entry which is preliminary data.</text>
</comment>
<dbReference type="EMBL" id="SSTD01012233">
    <property type="protein sequence ID" value="TYK08836.1"/>
    <property type="molecule type" value="Genomic_DNA"/>
</dbReference>
<dbReference type="Proteomes" id="UP000321393">
    <property type="component" value="Unassembled WGS sequence"/>
</dbReference>
<proteinExistence type="predicted"/>
<evidence type="ECO:0000313" key="1">
    <source>
        <dbReference type="EMBL" id="KAA0062762.1"/>
    </source>
</evidence>
<name>A0A5A7V3F2_CUCMM</name>
<protein>
    <submittedName>
        <fullName evidence="1">Zf-CCHC domain-containing protein</fullName>
    </submittedName>
</protein>
<dbReference type="OrthoDB" id="1936908at2759"/>
<reference evidence="3 4" key="1">
    <citation type="submission" date="2019-08" db="EMBL/GenBank/DDBJ databases">
        <title>Draft genome sequences of two oriental melons (Cucumis melo L. var makuwa).</title>
        <authorList>
            <person name="Kwon S.-Y."/>
        </authorList>
    </citation>
    <scope>NUCLEOTIDE SEQUENCE [LARGE SCALE GENOMIC DNA]</scope>
    <source>
        <strain evidence="4">cv. Chang Bougi</strain>
        <strain evidence="3">cv. SW 3</strain>
        <tissue evidence="1">Leaf</tissue>
    </source>
</reference>
<evidence type="ECO:0000313" key="3">
    <source>
        <dbReference type="Proteomes" id="UP000321393"/>
    </source>
</evidence>
<evidence type="ECO:0000313" key="4">
    <source>
        <dbReference type="Proteomes" id="UP000321947"/>
    </source>
</evidence>
<dbReference type="AlphaFoldDB" id="A0A5A7V3F2"/>
<organism evidence="1 3">
    <name type="scientific">Cucumis melo var. makuwa</name>
    <name type="common">Oriental melon</name>
    <dbReference type="NCBI Taxonomy" id="1194695"/>
    <lineage>
        <taxon>Eukaryota</taxon>
        <taxon>Viridiplantae</taxon>
        <taxon>Streptophyta</taxon>
        <taxon>Embryophyta</taxon>
        <taxon>Tracheophyta</taxon>
        <taxon>Spermatophyta</taxon>
        <taxon>Magnoliopsida</taxon>
        <taxon>eudicotyledons</taxon>
        <taxon>Gunneridae</taxon>
        <taxon>Pentapetalae</taxon>
        <taxon>rosids</taxon>
        <taxon>fabids</taxon>
        <taxon>Cucurbitales</taxon>
        <taxon>Cucurbitaceae</taxon>
        <taxon>Benincaseae</taxon>
        <taxon>Cucumis</taxon>
    </lineage>
</organism>
<gene>
    <name evidence="2" type="ORF">E5676_scaffold87G00210</name>
    <name evidence="1" type="ORF">E6C27_scaffold382G001030</name>
</gene>